<feature type="domain" description="Pyridoxamine 5'-phosphate oxidase N-terminal" evidence="1">
    <location>
        <begin position="4"/>
        <end position="117"/>
    </location>
</feature>
<dbReference type="PANTHER" id="PTHR40660">
    <property type="entry name" value="5'-PHOSPHATE OXIDASE PUTATIVE DOMAIN-CONTAINING PROTEIN-RELATED"/>
    <property type="match status" value="1"/>
</dbReference>
<dbReference type="EMBL" id="MFKO01000008">
    <property type="protein sequence ID" value="OGG41386.1"/>
    <property type="molecule type" value="Genomic_DNA"/>
</dbReference>
<dbReference type="STRING" id="1798475.A2837_02625"/>
<evidence type="ECO:0000313" key="2">
    <source>
        <dbReference type="EMBL" id="OGG41386.1"/>
    </source>
</evidence>
<comment type="caution">
    <text evidence="2">The sequence shown here is derived from an EMBL/GenBank/DDBJ whole genome shotgun (WGS) entry which is preliminary data.</text>
</comment>
<proteinExistence type="predicted"/>
<dbReference type="AlphaFoldDB" id="A0A1F6BWQ8"/>
<dbReference type="InterPro" id="IPR012349">
    <property type="entry name" value="Split_barrel_FMN-bd"/>
</dbReference>
<sequence>MQLSAEVLTLIANADSRVIATVGEDGPNVVPLSMVVVDEDKIVVCDCFMGRTASNLSVDHRAALAFWKGFVGVQIKGHISYETDGEYFDRYVIWLKGKHPDRTLRGVLVLTPERVFDLAPSNAGKQLI</sequence>
<reference evidence="2 3" key="1">
    <citation type="journal article" date="2016" name="Nat. Commun.">
        <title>Thousands of microbial genomes shed light on interconnected biogeochemical processes in an aquifer system.</title>
        <authorList>
            <person name="Anantharaman K."/>
            <person name="Brown C.T."/>
            <person name="Hug L.A."/>
            <person name="Sharon I."/>
            <person name="Castelle C.J."/>
            <person name="Probst A.J."/>
            <person name="Thomas B.C."/>
            <person name="Singh A."/>
            <person name="Wilkins M.J."/>
            <person name="Karaoz U."/>
            <person name="Brodie E.L."/>
            <person name="Williams K.H."/>
            <person name="Hubbard S.S."/>
            <person name="Banfield J.F."/>
        </authorList>
    </citation>
    <scope>NUCLEOTIDE SEQUENCE [LARGE SCALE GENOMIC DNA]</scope>
</reference>
<evidence type="ECO:0000259" key="1">
    <source>
        <dbReference type="Pfam" id="PF01243"/>
    </source>
</evidence>
<dbReference type="SUPFAM" id="SSF50475">
    <property type="entry name" value="FMN-binding split barrel"/>
    <property type="match status" value="1"/>
</dbReference>
<dbReference type="Gene3D" id="2.30.110.10">
    <property type="entry name" value="Electron Transport, Fmn-binding Protein, Chain A"/>
    <property type="match status" value="1"/>
</dbReference>
<dbReference type="PANTHER" id="PTHR40660:SF1">
    <property type="entry name" value="5'-PHOSPHATE OXIDASE PUTATIVE DOMAIN-CONTAINING PROTEIN-RELATED"/>
    <property type="match status" value="1"/>
</dbReference>
<dbReference type="Pfam" id="PF01243">
    <property type="entry name" value="PNPOx_N"/>
    <property type="match status" value="1"/>
</dbReference>
<organism evidence="2 3">
    <name type="scientific">Candidatus Kaiserbacteria bacterium RIFCSPHIGHO2_01_FULL_46_22</name>
    <dbReference type="NCBI Taxonomy" id="1798475"/>
    <lineage>
        <taxon>Bacteria</taxon>
        <taxon>Candidatus Kaiseribacteriota</taxon>
    </lineage>
</organism>
<name>A0A1F6BWQ8_9BACT</name>
<dbReference type="Proteomes" id="UP000176322">
    <property type="component" value="Unassembled WGS sequence"/>
</dbReference>
<dbReference type="InterPro" id="IPR011576">
    <property type="entry name" value="Pyridox_Oxase_N"/>
</dbReference>
<gene>
    <name evidence="2" type="ORF">A2837_02625</name>
</gene>
<accession>A0A1F6BWQ8</accession>
<evidence type="ECO:0000313" key="3">
    <source>
        <dbReference type="Proteomes" id="UP000176322"/>
    </source>
</evidence>
<protein>
    <recommendedName>
        <fullName evidence="1">Pyridoxamine 5'-phosphate oxidase N-terminal domain-containing protein</fullName>
    </recommendedName>
</protein>